<evidence type="ECO:0000259" key="2">
    <source>
        <dbReference type="Pfam" id="PF24809"/>
    </source>
</evidence>
<feature type="domain" description="Nephrocystin 3-like N-terminal" evidence="3">
    <location>
        <begin position="288"/>
        <end position="441"/>
    </location>
</feature>
<dbReference type="Gene3D" id="3.40.50.300">
    <property type="entry name" value="P-loop containing nucleotide triphosphate hydrolases"/>
    <property type="match status" value="1"/>
</dbReference>
<evidence type="ECO:0000259" key="3">
    <source>
        <dbReference type="Pfam" id="PF24883"/>
    </source>
</evidence>
<organism evidence="4 5">
    <name type="scientific">Verticillium dahliae</name>
    <name type="common">Verticillium wilt</name>
    <dbReference type="NCBI Taxonomy" id="27337"/>
    <lineage>
        <taxon>Eukaryota</taxon>
        <taxon>Fungi</taxon>
        <taxon>Dikarya</taxon>
        <taxon>Ascomycota</taxon>
        <taxon>Pezizomycotina</taxon>
        <taxon>Sordariomycetes</taxon>
        <taxon>Hypocreomycetidae</taxon>
        <taxon>Glomerellales</taxon>
        <taxon>Plectosphaerellaceae</taxon>
        <taxon>Verticillium</taxon>
    </lineage>
</organism>
<protein>
    <recommendedName>
        <fullName evidence="6">NWD NACHT-NTPase N-terminal domain-containing protein</fullName>
    </recommendedName>
</protein>
<accession>A0A444RUP3</accession>
<proteinExistence type="predicted"/>
<dbReference type="InterPro" id="IPR055530">
    <property type="entry name" value="DUF7104"/>
</dbReference>
<comment type="caution">
    <text evidence="4">The sequence shown here is derived from an EMBL/GenBank/DDBJ whole genome shotgun (WGS) entry which is preliminary data.</text>
</comment>
<keyword evidence="1" id="KW-0677">Repeat</keyword>
<dbReference type="EMBL" id="RSDZ01000073">
    <property type="protein sequence ID" value="RXG44854.1"/>
    <property type="molecule type" value="Genomic_DNA"/>
</dbReference>
<dbReference type="SUPFAM" id="SSF52540">
    <property type="entry name" value="P-loop containing nucleoside triphosphate hydrolases"/>
    <property type="match status" value="1"/>
</dbReference>
<dbReference type="Pfam" id="PF24809">
    <property type="entry name" value="DUF7708"/>
    <property type="match status" value="1"/>
</dbReference>
<evidence type="ECO:0000256" key="1">
    <source>
        <dbReference type="ARBA" id="ARBA00022737"/>
    </source>
</evidence>
<evidence type="ECO:0008006" key="6">
    <source>
        <dbReference type="Google" id="ProtNLM"/>
    </source>
</evidence>
<dbReference type="PANTHER" id="PTHR10039:SF16">
    <property type="entry name" value="GPI INOSITOL-DEACYLASE"/>
    <property type="match status" value="1"/>
</dbReference>
<name>A0A444RUP3_VERDA</name>
<feature type="domain" description="DUF7708" evidence="2">
    <location>
        <begin position="76"/>
        <end position="216"/>
    </location>
</feature>
<evidence type="ECO:0000313" key="4">
    <source>
        <dbReference type="EMBL" id="RXG44854.1"/>
    </source>
</evidence>
<dbReference type="AlphaFoldDB" id="A0A444RUP3"/>
<dbReference type="Proteomes" id="UP000288725">
    <property type="component" value="Unassembled WGS sequence"/>
</dbReference>
<dbReference type="InterPro" id="IPR056125">
    <property type="entry name" value="DUF7708"/>
</dbReference>
<reference evidence="4 5" key="1">
    <citation type="submission" date="2018-12" db="EMBL/GenBank/DDBJ databases">
        <title>Genome of Verticillium dahliae isolate Getta Getta.</title>
        <authorList>
            <person name="Gardiner D.M."/>
        </authorList>
    </citation>
    <scope>NUCLEOTIDE SEQUENCE [LARGE SCALE GENOMIC DNA]</scope>
    <source>
        <strain evidence="4 5">Getta Getta</strain>
    </source>
</reference>
<dbReference type="Gene3D" id="1.20.5.340">
    <property type="match status" value="5"/>
</dbReference>
<dbReference type="PANTHER" id="PTHR10039">
    <property type="entry name" value="AMELOGENIN"/>
    <property type="match status" value="1"/>
</dbReference>
<sequence length="907" mass="101475">MDAAESLRPNSDDLWNAAVGELETELKLQIDTTQENKVKALDHLLAATEDAKQRMRGKCWSFKRDKGGETVIVRDVLAKVVKWVNHFKDVGDVIVQYDPVHAALPWAGLRFLLKMAVGDLDTYHELLERVPDIAETICRNAVLQGLLADLPLPARKELRHALIKLYVCILEYLAKARLYYNRGTLGRILKHGALASDDFMTAFAALGEAQKAVDRCAHMSTLQTQLEVGADLKSVLAKFDAPLVRWNDALSAITDQLDLTRRSKILQWISDEPYMLHHNQTRDEVLEGTGKWLLQDQTFLRWKKESASCILWLHGIPGSGKSKLTSIVVDDAMEAFRNNQAPAPIYFYCSRNPAEPRRSDPASILASLARQLSTTEPQGSEQLGPLLEETASLYQKKEAEAFASKCPNFRESTDLIRKLLEHFKDATMTIVLDALDECNQAIFVSSRDDHDIVLKLDSYPNLELSSDRNAADIRLFVEQETHRLREPYFATTTDVVTAAATSTKMTMRLLLEKRGSEIQITEDIVKKAASNKHNSQEMMALLLEKRGSEIKITEDILKKAASNEHNGQEVMALLLDKRGSEIQITEDILKEVASNEHNGQEMMTLLLDKRGSDIHITEDVLKAAASNESYDQKVMALLLDKRGSEIQITEDIVKAVASNRYNGQEMMTLLLDKRGSDIHITEDVLKAVASNWGNSQKVMALLLDKRGSEVQITEDIVKAAASNEGYGHKVMALLLKERGSEIQINEDIVKAVASNRYNGQEMMTLLLDKRGSDIHITEDVLKAVASNRGNGQKVMALLLKERGSEIQITEDIVKAAASNWGNGQKVMALLLKERGSEIQITEDIVKAATETPESLSIFHLLFGTRKSDTLASITSNQTMVMWKSSDNYYKNQHHQIPRISGAERHFG</sequence>
<dbReference type="Pfam" id="PF23397">
    <property type="entry name" value="DUF7104"/>
    <property type="match status" value="11"/>
</dbReference>
<dbReference type="InterPro" id="IPR056884">
    <property type="entry name" value="NPHP3-like_N"/>
</dbReference>
<gene>
    <name evidence="4" type="ORF">VDGE_30298</name>
</gene>
<dbReference type="Pfam" id="PF24883">
    <property type="entry name" value="NPHP3_N"/>
    <property type="match status" value="1"/>
</dbReference>
<dbReference type="InterPro" id="IPR027417">
    <property type="entry name" value="P-loop_NTPase"/>
</dbReference>
<evidence type="ECO:0000313" key="5">
    <source>
        <dbReference type="Proteomes" id="UP000288725"/>
    </source>
</evidence>